<gene>
    <name evidence="6" type="ORF">SAMN00808754_2744</name>
</gene>
<dbReference type="OrthoDB" id="9785745at2"/>
<dbReference type="PANTHER" id="PTHR30126">
    <property type="entry name" value="HTH-TYPE TRANSCRIPTIONAL REGULATOR"/>
    <property type="match status" value="1"/>
</dbReference>
<evidence type="ECO:0000256" key="4">
    <source>
        <dbReference type="ARBA" id="ARBA00023163"/>
    </source>
</evidence>
<protein>
    <submittedName>
        <fullName evidence="6">DNA-binding transcriptional regulator, LysR family</fullName>
    </submittedName>
</protein>
<feature type="domain" description="HTH lysR-type" evidence="5">
    <location>
        <begin position="1"/>
        <end position="58"/>
    </location>
</feature>
<organism evidence="6 7">
    <name type="scientific">Thermanaeromonas toyohensis ToBE</name>
    <dbReference type="NCBI Taxonomy" id="698762"/>
    <lineage>
        <taxon>Bacteria</taxon>
        <taxon>Bacillati</taxon>
        <taxon>Bacillota</taxon>
        <taxon>Clostridia</taxon>
        <taxon>Neomoorellales</taxon>
        <taxon>Neomoorellaceae</taxon>
        <taxon>Thermanaeromonas</taxon>
    </lineage>
</organism>
<dbReference type="Gene3D" id="3.40.190.10">
    <property type="entry name" value="Periplasmic binding protein-like II"/>
    <property type="match status" value="2"/>
</dbReference>
<dbReference type="NCBIfam" id="NF040786">
    <property type="entry name" value="LysR_Sec_metab"/>
    <property type="match status" value="1"/>
</dbReference>
<keyword evidence="4" id="KW-0804">Transcription</keyword>
<keyword evidence="3 6" id="KW-0238">DNA-binding</keyword>
<comment type="similarity">
    <text evidence="1">Belongs to the LysR transcriptional regulatory family.</text>
</comment>
<dbReference type="STRING" id="698762.SAMN00808754_2744"/>
<dbReference type="InterPro" id="IPR000847">
    <property type="entry name" value="LysR_HTH_N"/>
</dbReference>
<reference evidence="6 7" key="1">
    <citation type="submission" date="2017-04" db="EMBL/GenBank/DDBJ databases">
        <authorList>
            <person name="Afonso C.L."/>
            <person name="Miller P.J."/>
            <person name="Scott M.A."/>
            <person name="Spackman E."/>
            <person name="Goraichik I."/>
            <person name="Dimitrov K.M."/>
            <person name="Suarez D.L."/>
            <person name="Swayne D.E."/>
        </authorList>
    </citation>
    <scope>NUCLEOTIDE SEQUENCE [LARGE SCALE GENOMIC DNA]</scope>
    <source>
        <strain evidence="6 7">ToBE</strain>
    </source>
</reference>
<dbReference type="SUPFAM" id="SSF46785">
    <property type="entry name" value="Winged helix' DNA-binding domain"/>
    <property type="match status" value="1"/>
</dbReference>
<accession>A0A1W1W0F1</accession>
<dbReference type="FunFam" id="1.10.10.10:FF:000001">
    <property type="entry name" value="LysR family transcriptional regulator"/>
    <property type="match status" value="1"/>
</dbReference>
<keyword evidence="7" id="KW-1185">Reference proteome</keyword>
<evidence type="ECO:0000313" key="6">
    <source>
        <dbReference type="EMBL" id="SMB99097.1"/>
    </source>
</evidence>
<dbReference type="SUPFAM" id="SSF53850">
    <property type="entry name" value="Periplasmic binding protein-like II"/>
    <property type="match status" value="1"/>
</dbReference>
<dbReference type="EMBL" id="LT838272">
    <property type="protein sequence ID" value="SMB99097.1"/>
    <property type="molecule type" value="Genomic_DNA"/>
</dbReference>
<evidence type="ECO:0000259" key="5">
    <source>
        <dbReference type="PROSITE" id="PS50931"/>
    </source>
</evidence>
<dbReference type="Gene3D" id="1.10.10.10">
    <property type="entry name" value="Winged helix-like DNA-binding domain superfamily/Winged helix DNA-binding domain"/>
    <property type="match status" value="1"/>
</dbReference>
<name>A0A1W1W0F1_9FIRM</name>
<dbReference type="PANTHER" id="PTHR30126:SF40">
    <property type="entry name" value="HTH-TYPE TRANSCRIPTIONAL REGULATOR GLTR"/>
    <property type="match status" value="1"/>
</dbReference>
<dbReference type="AlphaFoldDB" id="A0A1W1W0F1"/>
<proteinExistence type="inferred from homology"/>
<dbReference type="PROSITE" id="PS50931">
    <property type="entry name" value="HTH_LYSR"/>
    <property type="match status" value="1"/>
</dbReference>
<dbReference type="Pfam" id="PF03466">
    <property type="entry name" value="LysR_substrate"/>
    <property type="match status" value="1"/>
</dbReference>
<dbReference type="InterPro" id="IPR036390">
    <property type="entry name" value="WH_DNA-bd_sf"/>
</dbReference>
<dbReference type="PRINTS" id="PR00039">
    <property type="entry name" value="HTHLYSR"/>
</dbReference>
<dbReference type="GO" id="GO:0003700">
    <property type="term" value="F:DNA-binding transcription factor activity"/>
    <property type="evidence" value="ECO:0007669"/>
    <property type="project" value="InterPro"/>
</dbReference>
<keyword evidence="2" id="KW-0805">Transcription regulation</keyword>
<evidence type="ECO:0000256" key="2">
    <source>
        <dbReference type="ARBA" id="ARBA00023015"/>
    </source>
</evidence>
<dbReference type="RefSeq" id="WP_084666448.1">
    <property type="nucleotide sequence ID" value="NZ_LT838272.1"/>
</dbReference>
<dbReference type="InterPro" id="IPR005119">
    <property type="entry name" value="LysR_subst-bd"/>
</dbReference>
<evidence type="ECO:0000313" key="7">
    <source>
        <dbReference type="Proteomes" id="UP000192569"/>
    </source>
</evidence>
<dbReference type="Proteomes" id="UP000192569">
    <property type="component" value="Chromosome I"/>
</dbReference>
<evidence type="ECO:0000256" key="1">
    <source>
        <dbReference type="ARBA" id="ARBA00009437"/>
    </source>
</evidence>
<dbReference type="Pfam" id="PF00126">
    <property type="entry name" value="HTH_1"/>
    <property type="match status" value="1"/>
</dbReference>
<evidence type="ECO:0000256" key="3">
    <source>
        <dbReference type="ARBA" id="ARBA00023125"/>
    </source>
</evidence>
<dbReference type="InterPro" id="IPR036388">
    <property type="entry name" value="WH-like_DNA-bd_sf"/>
</dbReference>
<dbReference type="InterPro" id="IPR047788">
    <property type="entry name" value="LysR-like_Sec_metab"/>
</dbReference>
<sequence length="306" mass="34283">MNLNLLETFIVTVEKGTLSAAAEELHLTQPAVSKQLKALEELLGLRLLERSSREVKLTPGGHLFYRRAREILRLLEQTRRELAEMASLVRGKLILGASTIPGHYILPRLIGPFKNKYPQVEVELEIGDSEEIIHRLTGGDIDLGVVGVEERKRGLLYQRLVEDELILILPPGHPWSSRSCLTIQDLAEALWVWRKEGSGTRRSAEELLKALGFTLRPEKIVAELGSTEAVVNAVEAGLGISLVSRWAAEKSLRLGRLVTVPIEGVQLKRYLYLVRRARQLSPPAAAFVEFVEGWRPGWYYSNTQVG</sequence>
<dbReference type="GO" id="GO:0000976">
    <property type="term" value="F:transcription cis-regulatory region binding"/>
    <property type="evidence" value="ECO:0007669"/>
    <property type="project" value="TreeGrafter"/>
</dbReference>
<dbReference type="CDD" id="cd08420">
    <property type="entry name" value="PBP2_CysL_like"/>
    <property type="match status" value="1"/>
</dbReference>